<accession>A0ABR4C4R3</accession>
<feature type="compositionally biased region" description="Polar residues" evidence="1">
    <location>
        <begin position="352"/>
        <end position="363"/>
    </location>
</feature>
<comment type="caution">
    <text evidence="2">The sequence shown here is derived from an EMBL/GenBank/DDBJ whole genome shotgun (WGS) entry which is preliminary data.</text>
</comment>
<protein>
    <recommendedName>
        <fullName evidence="4">Vacuolar H+/Ca2+ exchanger</fullName>
    </recommendedName>
</protein>
<dbReference type="Proteomes" id="UP001595075">
    <property type="component" value="Unassembled WGS sequence"/>
</dbReference>
<reference evidence="2 3" key="1">
    <citation type="journal article" date="2024" name="Commun. Biol.">
        <title>Comparative genomic analysis of thermophilic fungi reveals convergent evolutionary adaptations and gene losses.</title>
        <authorList>
            <person name="Steindorff A.S."/>
            <person name="Aguilar-Pontes M.V."/>
            <person name="Robinson A.J."/>
            <person name="Andreopoulos B."/>
            <person name="LaButti K."/>
            <person name="Kuo A."/>
            <person name="Mondo S."/>
            <person name="Riley R."/>
            <person name="Otillar R."/>
            <person name="Haridas S."/>
            <person name="Lipzen A."/>
            <person name="Grimwood J."/>
            <person name="Schmutz J."/>
            <person name="Clum A."/>
            <person name="Reid I.D."/>
            <person name="Moisan M.C."/>
            <person name="Butler G."/>
            <person name="Nguyen T.T.M."/>
            <person name="Dewar K."/>
            <person name="Conant G."/>
            <person name="Drula E."/>
            <person name="Henrissat B."/>
            <person name="Hansel C."/>
            <person name="Singer S."/>
            <person name="Hutchinson M.I."/>
            <person name="de Vries R.P."/>
            <person name="Natvig D.O."/>
            <person name="Powell A.J."/>
            <person name="Tsang A."/>
            <person name="Grigoriev I.V."/>
        </authorList>
    </citation>
    <scope>NUCLEOTIDE SEQUENCE [LARGE SCALE GENOMIC DNA]</scope>
    <source>
        <strain evidence="2 3">CBS 494.80</strain>
    </source>
</reference>
<evidence type="ECO:0000313" key="3">
    <source>
        <dbReference type="Proteomes" id="UP001595075"/>
    </source>
</evidence>
<evidence type="ECO:0000313" key="2">
    <source>
        <dbReference type="EMBL" id="KAL2064073.1"/>
    </source>
</evidence>
<evidence type="ECO:0008006" key="4">
    <source>
        <dbReference type="Google" id="ProtNLM"/>
    </source>
</evidence>
<gene>
    <name evidence="2" type="ORF">VTL71DRAFT_4567</name>
</gene>
<name>A0ABR4C4R3_9HELO</name>
<evidence type="ECO:0000256" key="1">
    <source>
        <dbReference type="SAM" id="MobiDB-lite"/>
    </source>
</evidence>
<dbReference type="EMBL" id="JAZHXI010000014">
    <property type="protein sequence ID" value="KAL2064073.1"/>
    <property type="molecule type" value="Genomic_DNA"/>
</dbReference>
<sequence>MAGNSMQILVKALRDHDLPCDREALKSAFADPETQSAIQAWVDEYLAPETLLTKDEANLYATLIKSGEADRLAAQDLSLVQGLNDQEIQTAIEELKRSTAAIEKQSEALRLQQNAMNALVKNEKRASQTRAHIEQGQLRKWDVEKGHITAAIEELSQSLVYQTADLELQCKTSEAGVKQTVDSILRSDDKLLLSLQKLASDLEPGSSDDDVIIERIRELCARLIKYTVEGIRTRLDRVYLEGLSGSQSSNGHPDEEEANDLQEELESLYSEILPVAQMSAEQQFLEPALKAVAASDGQGQERTVKAVKYIHDCMIFLVNRIETFLERAEESQCHKMALQAVLESAKKELSKPDNTPIANTSSPARPITQRRRKSSTTQSTLKVRNTRRSSGHFDEDIEPEQQLARTLGIILPAEVVSDHERANLLEHMLAERLTRLENHATSLQSTSESSISSHLLDARMTLGLLHDSLLSESLYRKVQLLDPKLEADVEDFEHDVHRLQDDLEGVDLHSLQARNVHREQLIERWSR</sequence>
<keyword evidence="3" id="KW-1185">Reference proteome</keyword>
<feature type="region of interest" description="Disordered" evidence="1">
    <location>
        <begin position="347"/>
        <end position="393"/>
    </location>
</feature>
<organism evidence="2 3">
    <name type="scientific">Oculimacula yallundae</name>
    <dbReference type="NCBI Taxonomy" id="86028"/>
    <lineage>
        <taxon>Eukaryota</taxon>
        <taxon>Fungi</taxon>
        <taxon>Dikarya</taxon>
        <taxon>Ascomycota</taxon>
        <taxon>Pezizomycotina</taxon>
        <taxon>Leotiomycetes</taxon>
        <taxon>Helotiales</taxon>
        <taxon>Ploettnerulaceae</taxon>
        <taxon>Oculimacula</taxon>
    </lineage>
</organism>
<proteinExistence type="predicted"/>